<dbReference type="Gene3D" id="2.40.10.10">
    <property type="entry name" value="Trypsin-like serine proteases"/>
    <property type="match status" value="2"/>
</dbReference>
<feature type="domain" description="PDZ" evidence="4">
    <location>
        <begin position="297"/>
        <end position="369"/>
    </location>
</feature>
<dbReference type="InterPro" id="IPR001940">
    <property type="entry name" value="Peptidase_S1C"/>
</dbReference>
<dbReference type="AlphaFoldDB" id="A0A1M4X3W3"/>
<dbReference type="PRINTS" id="PR00834">
    <property type="entry name" value="PROTEASES2C"/>
</dbReference>
<dbReference type="SMART" id="SM00228">
    <property type="entry name" value="PDZ"/>
    <property type="match status" value="2"/>
</dbReference>
<dbReference type="InterPro" id="IPR043504">
    <property type="entry name" value="Peptidase_S1_PA_chymotrypsin"/>
</dbReference>
<evidence type="ECO:0000256" key="2">
    <source>
        <dbReference type="ARBA" id="ARBA00022670"/>
    </source>
</evidence>
<dbReference type="Gene3D" id="2.30.42.10">
    <property type="match status" value="2"/>
</dbReference>
<keyword evidence="6" id="KW-1185">Reference proteome</keyword>
<dbReference type="InterPro" id="IPR036034">
    <property type="entry name" value="PDZ_sf"/>
</dbReference>
<dbReference type="GO" id="GO:0006508">
    <property type="term" value="P:proteolysis"/>
    <property type="evidence" value="ECO:0007669"/>
    <property type="project" value="UniProtKB-KW"/>
</dbReference>
<dbReference type="Pfam" id="PF13180">
    <property type="entry name" value="PDZ_2"/>
    <property type="match status" value="1"/>
</dbReference>
<keyword evidence="2 5" id="KW-0645">Protease</keyword>
<evidence type="ECO:0000256" key="1">
    <source>
        <dbReference type="ARBA" id="ARBA00010541"/>
    </source>
</evidence>
<dbReference type="Pfam" id="PF13365">
    <property type="entry name" value="Trypsin_2"/>
    <property type="match status" value="1"/>
</dbReference>
<comment type="similarity">
    <text evidence="1">Belongs to the peptidase S1C family.</text>
</comment>
<reference evidence="5 6" key="1">
    <citation type="submission" date="2016-11" db="EMBL/GenBank/DDBJ databases">
        <authorList>
            <person name="Jaros S."/>
            <person name="Januszkiewicz K."/>
            <person name="Wedrychowicz H."/>
        </authorList>
    </citation>
    <scope>NUCLEOTIDE SEQUENCE [LARGE SCALE GENOMIC DNA]</scope>
    <source>
        <strain evidence="5 6">DSM 18119</strain>
    </source>
</reference>
<evidence type="ECO:0000313" key="6">
    <source>
        <dbReference type="Proteomes" id="UP000184048"/>
    </source>
</evidence>
<keyword evidence="3" id="KW-0378">Hydrolase</keyword>
<dbReference type="RefSeq" id="WP_072834541.1">
    <property type="nucleotide sequence ID" value="NZ_FQUU01000004.1"/>
</dbReference>
<name>A0A1M4X3W3_9BACT</name>
<dbReference type="OrthoDB" id="9758917at2"/>
<accession>A0A1M4X3W3</accession>
<evidence type="ECO:0000313" key="5">
    <source>
        <dbReference type="EMBL" id="SHE88139.1"/>
    </source>
</evidence>
<organism evidence="5 6">
    <name type="scientific">Flavisolibacter ginsengisoli DSM 18119</name>
    <dbReference type="NCBI Taxonomy" id="1121884"/>
    <lineage>
        <taxon>Bacteria</taxon>
        <taxon>Pseudomonadati</taxon>
        <taxon>Bacteroidota</taxon>
        <taxon>Chitinophagia</taxon>
        <taxon>Chitinophagales</taxon>
        <taxon>Chitinophagaceae</taxon>
        <taxon>Flavisolibacter</taxon>
    </lineage>
</organism>
<gene>
    <name evidence="5" type="ORF">SAMN02745131_01324</name>
</gene>
<dbReference type="PANTHER" id="PTHR22939">
    <property type="entry name" value="SERINE PROTEASE FAMILY S1C HTRA-RELATED"/>
    <property type="match status" value="1"/>
</dbReference>
<dbReference type="InterPro" id="IPR009003">
    <property type="entry name" value="Peptidase_S1_PA"/>
</dbReference>
<evidence type="ECO:0000256" key="3">
    <source>
        <dbReference type="ARBA" id="ARBA00022801"/>
    </source>
</evidence>
<dbReference type="STRING" id="1121884.SAMN02745131_01324"/>
<dbReference type="InterPro" id="IPR001478">
    <property type="entry name" value="PDZ"/>
</dbReference>
<dbReference type="PROSITE" id="PS50106">
    <property type="entry name" value="PDZ"/>
    <property type="match status" value="1"/>
</dbReference>
<protein>
    <submittedName>
        <fullName evidence="5">Do/DeqQ family serine protease</fullName>
    </submittedName>
</protein>
<dbReference type="SUPFAM" id="SSF50494">
    <property type="entry name" value="Trypsin-like serine proteases"/>
    <property type="match status" value="1"/>
</dbReference>
<dbReference type="SUPFAM" id="SSF50156">
    <property type="entry name" value="PDZ domain-like"/>
    <property type="match status" value="2"/>
</dbReference>
<dbReference type="GO" id="GO:0004252">
    <property type="term" value="F:serine-type endopeptidase activity"/>
    <property type="evidence" value="ECO:0007669"/>
    <property type="project" value="InterPro"/>
</dbReference>
<dbReference type="EMBL" id="FQUU01000004">
    <property type="protein sequence ID" value="SHE88139.1"/>
    <property type="molecule type" value="Genomic_DNA"/>
</dbReference>
<evidence type="ECO:0000259" key="4">
    <source>
        <dbReference type="PROSITE" id="PS50106"/>
    </source>
</evidence>
<dbReference type="Proteomes" id="UP000184048">
    <property type="component" value="Unassembled WGS sequence"/>
</dbReference>
<dbReference type="PANTHER" id="PTHR22939:SF129">
    <property type="entry name" value="SERINE PROTEASE HTRA2, MITOCHONDRIAL"/>
    <property type="match status" value="1"/>
</dbReference>
<proteinExistence type="inferred from homology"/>
<sequence>MKFKQVLLIVAISAGSAVGSVALYNKYLNTENITVGSAEKGLPANYAGFFDGKPGAPAEGLDFVKAANSAVPAVVHIKTKIPAKKVSNNLPRNRNFDDFFDQFFGEGFGPNIIPEQRASGSGVIISEDGYIVTNNHVISDQGGGIAAEINVTLSNRKTYKARVIGRDPSSDLAVLKIDASKLPFMVYGNSDNIQLGQWVLAIGYPLTLDATVTAGIVSATGRSIGINSRQTQKGDTPVESFIQTDAAVNQGNSGGALINTNGELIGINSAILAPSGTYAGYSFAIPVNIIKKIVNDIIQYGDVQRGYLGVSYYPTDDVSDEQLKSLGIPTNVEGVYVSSVSSDGGASAAGIRKGDVITKVNNNRVVSGLQMSAQIAGFHPGDKVPVTYIRGGKEFTVTVALKKKSDVVSANISTRLKADLSTLSSDKASKYGIDGGVVINKIYEDSPFGRARIQPGFIITSVAGQQVTSLEDLTDLLSNIAGTVKVEGVYPGNDMPYSYPVNLDQ</sequence>